<dbReference type="PROSITE" id="PS51195">
    <property type="entry name" value="Q_MOTIF"/>
    <property type="match status" value="1"/>
</dbReference>
<feature type="domain" description="Helicase C-terminal" evidence="9">
    <location>
        <begin position="236"/>
        <end position="384"/>
    </location>
</feature>
<dbReference type="SMART" id="SM00487">
    <property type="entry name" value="DEXDc"/>
    <property type="match status" value="1"/>
</dbReference>
<dbReference type="Pfam" id="PF00271">
    <property type="entry name" value="Helicase_C"/>
    <property type="match status" value="1"/>
</dbReference>
<dbReference type="GO" id="GO:0016787">
    <property type="term" value="F:hydrolase activity"/>
    <property type="evidence" value="ECO:0007669"/>
    <property type="project" value="UniProtKB-KW"/>
</dbReference>
<dbReference type="EC" id="3.6.4.13" evidence="1"/>
<dbReference type="InterPro" id="IPR011545">
    <property type="entry name" value="DEAD/DEAH_box_helicase_dom"/>
</dbReference>
<dbReference type="PROSITE" id="PS51192">
    <property type="entry name" value="HELICASE_ATP_BIND_1"/>
    <property type="match status" value="1"/>
</dbReference>
<keyword evidence="4 7" id="KW-0347">Helicase</keyword>
<dbReference type="CDD" id="cd18787">
    <property type="entry name" value="SF2_C_DEAD"/>
    <property type="match status" value="1"/>
</dbReference>
<dbReference type="PANTHER" id="PTHR47959:SF24">
    <property type="entry name" value="ATP-DEPENDENT RNA HELICASE"/>
    <property type="match status" value="1"/>
</dbReference>
<dbReference type="InterPro" id="IPR000629">
    <property type="entry name" value="RNA-helicase_DEAD-box_CS"/>
</dbReference>
<evidence type="ECO:0000256" key="7">
    <source>
        <dbReference type="RuleBase" id="RU000492"/>
    </source>
</evidence>
<dbReference type="AlphaFoldDB" id="A0ABD1E7U4"/>
<dbReference type="InterPro" id="IPR001650">
    <property type="entry name" value="Helicase_C-like"/>
</dbReference>
<dbReference type="Proteomes" id="UP001566132">
    <property type="component" value="Unassembled WGS sequence"/>
</dbReference>
<dbReference type="EMBL" id="JBDJPC010000011">
    <property type="protein sequence ID" value="KAL1490007.1"/>
    <property type="molecule type" value="Genomic_DNA"/>
</dbReference>
<reference evidence="11 12" key="1">
    <citation type="submission" date="2024-05" db="EMBL/GenBank/DDBJ databases">
        <title>Genetic variation in Jamaican populations of the coffee berry borer (Hypothenemus hampei).</title>
        <authorList>
            <person name="Errbii M."/>
            <person name="Myrie A."/>
        </authorList>
    </citation>
    <scope>NUCLEOTIDE SEQUENCE [LARGE SCALE GENOMIC DNA]</scope>
    <source>
        <strain evidence="11">JA-Hopewell-2020-01-JO</strain>
        <tissue evidence="11">Whole body</tissue>
    </source>
</reference>
<keyword evidence="5 7" id="KW-0067">ATP-binding</keyword>
<feature type="short sequence motif" description="Q motif" evidence="6">
    <location>
        <begin position="5"/>
        <end position="33"/>
    </location>
</feature>
<dbReference type="CDD" id="cd17955">
    <property type="entry name" value="DEADc_DDX49"/>
    <property type="match status" value="1"/>
</dbReference>
<evidence type="ECO:0000259" key="10">
    <source>
        <dbReference type="PROSITE" id="PS51195"/>
    </source>
</evidence>
<gene>
    <name evidence="11" type="ORF">ABEB36_013922</name>
</gene>
<protein>
    <recommendedName>
        <fullName evidence="1">RNA helicase</fullName>
        <ecNumber evidence="1">3.6.4.13</ecNumber>
    </recommendedName>
</protein>
<comment type="similarity">
    <text evidence="7">Belongs to the DEAD box helicase family.</text>
</comment>
<evidence type="ECO:0000259" key="8">
    <source>
        <dbReference type="PROSITE" id="PS51192"/>
    </source>
</evidence>
<organism evidence="11 12">
    <name type="scientific">Hypothenemus hampei</name>
    <name type="common">Coffee berry borer</name>
    <dbReference type="NCBI Taxonomy" id="57062"/>
    <lineage>
        <taxon>Eukaryota</taxon>
        <taxon>Metazoa</taxon>
        <taxon>Ecdysozoa</taxon>
        <taxon>Arthropoda</taxon>
        <taxon>Hexapoda</taxon>
        <taxon>Insecta</taxon>
        <taxon>Pterygota</taxon>
        <taxon>Neoptera</taxon>
        <taxon>Endopterygota</taxon>
        <taxon>Coleoptera</taxon>
        <taxon>Polyphaga</taxon>
        <taxon>Cucujiformia</taxon>
        <taxon>Curculionidae</taxon>
        <taxon>Scolytinae</taxon>
        <taxon>Hypothenemus</taxon>
    </lineage>
</organism>
<dbReference type="GO" id="GO:0010468">
    <property type="term" value="P:regulation of gene expression"/>
    <property type="evidence" value="ECO:0007669"/>
    <property type="project" value="UniProtKB-ARBA"/>
</dbReference>
<evidence type="ECO:0000256" key="4">
    <source>
        <dbReference type="ARBA" id="ARBA00022806"/>
    </source>
</evidence>
<dbReference type="PROSITE" id="PS51194">
    <property type="entry name" value="HELICASE_CTER"/>
    <property type="match status" value="1"/>
</dbReference>
<keyword evidence="12" id="KW-1185">Reference proteome</keyword>
<evidence type="ECO:0000313" key="11">
    <source>
        <dbReference type="EMBL" id="KAL1490007.1"/>
    </source>
</evidence>
<evidence type="ECO:0000256" key="5">
    <source>
        <dbReference type="ARBA" id="ARBA00022840"/>
    </source>
</evidence>
<keyword evidence="2 7" id="KW-0547">Nucleotide-binding</keyword>
<dbReference type="InterPro" id="IPR014014">
    <property type="entry name" value="RNA_helicase_DEAD_Q_motif"/>
</dbReference>
<evidence type="ECO:0000256" key="2">
    <source>
        <dbReference type="ARBA" id="ARBA00022741"/>
    </source>
</evidence>
<evidence type="ECO:0000256" key="3">
    <source>
        <dbReference type="ARBA" id="ARBA00022801"/>
    </source>
</evidence>
<evidence type="ECO:0000259" key="9">
    <source>
        <dbReference type="PROSITE" id="PS51194"/>
    </source>
</evidence>
<dbReference type="GO" id="GO:0005524">
    <property type="term" value="F:ATP binding"/>
    <property type="evidence" value="ECO:0007669"/>
    <property type="project" value="UniProtKB-KW"/>
</dbReference>
<keyword evidence="3 7" id="KW-0378">Hydrolase</keyword>
<dbReference type="SMART" id="SM00490">
    <property type="entry name" value="HELICc"/>
    <property type="match status" value="1"/>
</dbReference>
<dbReference type="Gene3D" id="3.40.50.300">
    <property type="entry name" value="P-loop containing nucleotide triphosphate hydrolases"/>
    <property type="match status" value="2"/>
</dbReference>
<dbReference type="InterPro" id="IPR027417">
    <property type="entry name" value="P-loop_NTPase"/>
</dbReference>
<evidence type="ECO:0000256" key="1">
    <source>
        <dbReference type="ARBA" id="ARBA00012552"/>
    </source>
</evidence>
<dbReference type="Pfam" id="PF00270">
    <property type="entry name" value="DEAD"/>
    <property type="match status" value="1"/>
</dbReference>
<dbReference type="SUPFAM" id="SSF52540">
    <property type="entry name" value="P-loop containing nucleoside triphosphate hydrolases"/>
    <property type="match status" value="1"/>
</dbReference>
<name>A0ABD1E7U4_HYPHA</name>
<dbReference type="GO" id="GO:0003724">
    <property type="term" value="F:RNA helicase activity"/>
    <property type="evidence" value="ECO:0007669"/>
    <property type="project" value="UniProtKB-EC"/>
</dbReference>
<dbReference type="InterPro" id="IPR050079">
    <property type="entry name" value="DEAD_box_RNA_helicase"/>
</dbReference>
<dbReference type="PROSITE" id="PS00039">
    <property type="entry name" value="DEAD_ATP_HELICASE"/>
    <property type="match status" value="1"/>
</dbReference>
<feature type="domain" description="Helicase ATP-binding" evidence="8">
    <location>
        <begin position="36"/>
        <end position="207"/>
    </location>
</feature>
<accession>A0ABD1E7U4</accession>
<sequence>MEQQTDFSKLGLNNWIIKQCHAIGVKKPTPIQTNCIPKILEGKICIGAAKTGSGKTLAFALPIIQKLSEDPYGIFALVLTPTRELAFQIADQFTLIGKPMNLRSYVVVGGMDMVEQGRQLSKHPHIVVATPGRLVDHLESCNTFSLSKIKFLVLDEADRLLSGLFDRQIKTIYDALPKERQSLYFSATITDTLNLLKELVGDSVYYYEDTTSNDTATVAELTQHYLLCPTYVKDAYLVQILRALYSENFESNIVIFTNSCKNCQILSMTLNEVGFENVALHSMISQNERLAALNAFKSNTVKILIATDVASRGLDIPTVQLIINHNVPSVPKEYIHRVGRTARAGRTGKAITLVTPCDVKLLKAIEDLIKTKLTEYKVNDKEVSQILHQVTVTKSEGYMKLNETDFFEKKMANLRKTWILEGLDPDKEEYKYLNKKKIKAKKLRRLKRS</sequence>
<feature type="domain" description="DEAD-box RNA helicase Q" evidence="10">
    <location>
        <begin position="5"/>
        <end position="33"/>
    </location>
</feature>
<proteinExistence type="inferred from homology"/>
<dbReference type="InterPro" id="IPR014001">
    <property type="entry name" value="Helicase_ATP-bd"/>
</dbReference>
<comment type="caution">
    <text evidence="11">The sequence shown here is derived from an EMBL/GenBank/DDBJ whole genome shotgun (WGS) entry which is preliminary data.</text>
</comment>
<evidence type="ECO:0000313" key="12">
    <source>
        <dbReference type="Proteomes" id="UP001566132"/>
    </source>
</evidence>
<dbReference type="PANTHER" id="PTHR47959">
    <property type="entry name" value="ATP-DEPENDENT RNA HELICASE RHLE-RELATED"/>
    <property type="match status" value="1"/>
</dbReference>
<evidence type="ECO:0000256" key="6">
    <source>
        <dbReference type="PROSITE-ProRule" id="PRU00552"/>
    </source>
</evidence>